<sequence>MEEATTEDENLMERATVRGPGEQATSLRRAYAQCARMQRRHDPTFWLATGRLPAEIRPAVRAVYGFVRTADELVDGPSRLSDASERLAGLDRLATELAQAREGIESSIGPVNALVDAAARHNLPLDELEAYLDSMRRDVGPVSIADWDDLLSYMNGSAGTVGRLMAPLLGASEAHESFARLGLAFQLTNFIRDIPEDYRLGRVYLPADELDAGGVDRIELGGTSPTASAELRSVIERQVIRARELFSDGDLAAQSVSPRVRRGIRLACSVYERTLDRVEGNGFDAVSVAAGLSVRERFVAVAAGLKRG</sequence>
<dbReference type="PROSITE" id="PS01045">
    <property type="entry name" value="SQUALEN_PHYTOEN_SYN_2"/>
    <property type="match status" value="1"/>
</dbReference>
<dbReference type="InterPro" id="IPR033904">
    <property type="entry name" value="Trans_IPPS_HH"/>
</dbReference>
<dbReference type="SUPFAM" id="SSF48576">
    <property type="entry name" value="Terpenoid synthases"/>
    <property type="match status" value="1"/>
</dbReference>
<evidence type="ECO:0000313" key="2">
    <source>
        <dbReference type="EMBL" id="CAB4859954.1"/>
    </source>
</evidence>
<dbReference type="GO" id="GO:0051996">
    <property type="term" value="F:squalene synthase [NAD(P)H] activity"/>
    <property type="evidence" value="ECO:0007669"/>
    <property type="project" value="InterPro"/>
</dbReference>
<organism evidence="2">
    <name type="scientific">freshwater metagenome</name>
    <dbReference type="NCBI Taxonomy" id="449393"/>
    <lineage>
        <taxon>unclassified sequences</taxon>
        <taxon>metagenomes</taxon>
        <taxon>ecological metagenomes</taxon>
    </lineage>
</organism>
<dbReference type="Pfam" id="PF00494">
    <property type="entry name" value="SQS_PSY"/>
    <property type="match status" value="1"/>
</dbReference>
<dbReference type="SFLD" id="SFLDG01018">
    <property type="entry name" value="Squalene/Phytoene_Synthase_Lik"/>
    <property type="match status" value="1"/>
</dbReference>
<proteinExistence type="predicted"/>
<dbReference type="PANTHER" id="PTHR31480">
    <property type="entry name" value="BIFUNCTIONAL LYCOPENE CYCLASE/PHYTOENE SYNTHASE"/>
    <property type="match status" value="1"/>
</dbReference>
<dbReference type="SFLD" id="SFLDS00005">
    <property type="entry name" value="Isoprenoid_Synthase_Type_I"/>
    <property type="match status" value="1"/>
</dbReference>
<dbReference type="InterPro" id="IPR019845">
    <property type="entry name" value="Squalene/phytoene_synthase_CS"/>
</dbReference>
<dbReference type="SFLD" id="SFLDG01212">
    <property type="entry name" value="Phytoene_synthase_like"/>
    <property type="match status" value="1"/>
</dbReference>
<reference evidence="2" key="1">
    <citation type="submission" date="2020-05" db="EMBL/GenBank/DDBJ databases">
        <authorList>
            <person name="Chiriac C."/>
            <person name="Salcher M."/>
            <person name="Ghai R."/>
            <person name="Kavagutti S V."/>
        </authorList>
    </citation>
    <scope>NUCLEOTIDE SEQUENCE</scope>
</reference>
<dbReference type="GO" id="GO:0008299">
    <property type="term" value="P:isoprenoid biosynthetic process"/>
    <property type="evidence" value="ECO:0007669"/>
    <property type="project" value="UniProtKB-ARBA"/>
</dbReference>
<dbReference type="AlphaFoldDB" id="A0A6J7CSY5"/>
<name>A0A6J7CSY5_9ZZZZ</name>
<dbReference type="InterPro" id="IPR008949">
    <property type="entry name" value="Isoprenoid_synthase_dom_sf"/>
</dbReference>
<dbReference type="Gene3D" id="1.10.600.10">
    <property type="entry name" value="Farnesyl Diphosphate Synthase"/>
    <property type="match status" value="1"/>
</dbReference>
<dbReference type="InterPro" id="IPR044843">
    <property type="entry name" value="Trans_IPPS_bact-type"/>
</dbReference>
<gene>
    <name evidence="2" type="ORF">UFOPK3444_00119</name>
</gene>
<accession>A0A6J7CSY5</accession>
<evidence type="ECO:0000256" key="1">
    <source>
        <dbReference type="ARBA" id="ARBA00022679"/>
    </source>
</evidence>
<dbReference type="InterPro" id="IPR002060">
    <property type="entry name" value="Squ/phyt_synthse"/>
</dbReference>
<dbReference type="EMBL" id="CAFBLU010000001">
    <property type="protein sequence ID" value="CAB4859954.1"/>
    <property type="molecule type" value="Genomic_DNA"/>
</dbReference>
<dbReference type="PROSITE" id="PS01044">
    <property type="entry name" value="SQUALEN_PHYTOEN_SYN_1"/>
    <property type="match status" value="1"/>
</dbReference>
<keyword evidence="1" id="KW-0808">Transferase</keyword>
<dbReference type="GO" id="GO:0004311">
    <property type="term" value="F:geranylgeranyl diphosphate synthase activity"/>
    <property type="evidence" value="ECO:0007669"/>
    <property type="project" value="InterPro"/>
</dbReference>
<dbReference type="CDD" id="cd00683">
    <property type="entry name" value="Trans_IPPS_HH"/>
    <property type="match status" value="1"/>
</dbReference>
<protein>
    <submittedName>
        <fullName evidence="2">Unannotated protein</fullName>
    </submittedName>
</protein>